<protein>
    <recommendedName>
        <fullName evidence="6 7">Methionine aminopeptidase</fullName>
        <shortName evidence="6">MAP</shortName>
        <shortName evidence="6">MetAP</shortName>
        <ecNumber evidence="6 7">3.4.11.18</ecNumber>
    </recommendedName>
    <alternativeName>
        <fullName evidence="6">Peptidase M</fullName>
    </alternativeName>
</protein>
<comment type="function">
    <text evidence="1 6">Removes the N-terminal methionine from nascent proteins. The N-terminal methionine is often cleaved when the second residue in the primary sequence is small and uncharged (Met-Ala-, Cys, Gly, Pro, Ser, Thr, or Val). Requires deformylation of the N(alpha)-formylated initiator methionine before it can be hydrolyzed.</text>
</comment>
<evidence type="ECO:0000313" key="10">
    <source>
        <dbReference type="Proteomes" id="UP000236655"/>
    </source>
</evidence>
<name>A0A2I7N7H0_9NEIS</name>
<keyword evidence="2 6" id="KW-0031">Aminopeptidase</keyword>
<keyword evidence="10" id="KW-1185">Reference proteome</keyword>
<dbReference type="CDD" id="cd01086">
    <property type="entry name" value="MetAP1"/>
    <property type="match status" value="1"/>
</dbReference>
<dbReference type="GO" id="GO:0006508">
    <property type="term" value="P:proteolysis"/>
    <property type="evidence" value="ECO:0007669"/>
    <property type="project" value="UniProtKB-KW"/>
</dbReference>
<keyword evidence="3 6" id="KW-0645">Protease</keyword>
<dbReference type="KEGG" id="nba:CUN60_08885"/>
<evidence type="ECO:0000256" key="6">
    <source>
        <dbReference type="HAMAP-Rule" id="MF_01974"/>
    </source>
</evidence>
<dbReference type="PANTHER" id="PTHR43330">
    <property type="entry name" value="METHIONINE AMINOPEPTIDASE"/>
    <property type="match status" value="1"/>
</dbReference>
<feature type="binding site" evidence="6">
    <location>
        <position position="184"/>
    </location>
    <ligand>
        <name>substrate</name>
    </ligand>
</feature>
<feature type="binding site" evidence="6">
    <location>
        <position position="113"/>
    </location>
    <ligand>
        <name>a divalent metal cation</name>
        <dbReference type="ChEBI" id="CHEBI:60240"/>
        <label>2</label>
        <note>catalytic</note>
    </ligand>
</feature>
<dbReference type="HAMAP" id="MF_01974">
    <property type="entry name" value="MetAP_1"/>
    <property type="match status" value="1"/>
</dbReference>
<feature type="domain" description="Peptidase M24" evidence="8">
    <location>
        <begin position="13"/>
        <end position="248"/>
    </location>
</feature>
<dbReference type="Gene3D" id="3.90.230.10">
    <property type="entry name" value="Creatinase/methionine aminopeptidase superfamily"/>
    <property type="match status" value="1"/>
</dbReference>
<dbReference type="PROSITE" id="PS00680">
    <property type="entry name" value="MAP_1"/>
    <property type="match status" value="1"/>
</dbReference>
<keyword evidence="5 6" id="KW-0378">Hydrolase</keyword>
<evidence type="ECO:0000256" key="4">
    <source>
        <dbReference type="ARBA" id="ARBA00022723"/>
    </source>
</evidence>
<sequence length="268" mass="30201">MNITIKNTQDIEFMRISCKLAAEVLDYIEPFVKPGITTLEIDKLCHDYIVNVQQAYPSPLNYQPDPRGPAYPNSICTSVNSEICHGIPNERQLKDGDIINVDITVYKNGYHGDTSRTFLVGEKVSPQAKRLVQVTYESMWLGINQVKPGNYLGDIGHAIQTHAEKNYYSVVREFCGHGIGKIFHEDPQVLHYGKPKTGPQLKPGMIFTIEPMINQGKREIRFMSNGWTAVTKDRSLSAQFEHTVLVTETAYEVLTVSPNMPAKPDFIN</sequence>
<comment type="subunit">
    <text evidence="6">Monomer.</text>
</comment>
<dbReference type="AlphaFoldDB" id="A0A2I7N7H0"/>
<dbReference type="PANTHER" id="PTHR43330:SF27">
    <property type="entry name" value="METHIONINE AMINOPEPTIDASE"/>
    <property type="match status" value="1"/>
</dbReference>
<comment type="cofactor">
    <cofactor evidence="6">
        <name>Co(2+)</name>
        <dbReference type="ChEBI" id="CHEBI:48828"/>
    </cofactor>
    <cofactor evidence="6">
        <name>Zn(2+)</name>
        <dbReference type="ChEBI" id="CHEBI:29105"/>
    </cofactor>
    <cofactor evidence="6">
        <name>Mn(2+)</name>
        <dbReference type="ChEBI" id="CHEBI:29035"/>
    </cofactor>
    <cofactor evidence="6">
        <name>Fe(2+)</name>
        <dbReference type="ChEBI" id="CHEBI:29033"/>
    </cofactor>
    <text evidence="6">Binds 2 divalent metal cations per subunit. Has a high-affinity and a low affinity metal-binding site. The true nature of the physiological cofactor is under debate. The enzyme is active with cobalt, zinc, manganese or divalent iron ions. Most likely, methionine aminopeptidases function as mononuclear Fe(2+)-metalloproteases under physiological conditions, and the catalytically relevant metal-binding site has been assigned to the histidine-containing high-affinity site.</text>
</comment>
<feature type="binding site" evidence="6">
    <location>
        <position position="241"/>
    </location>
    <ligand>
        <name>a divalent metal cation</name>
        <dbReference type="ChEBI" id="CHEBI:60240"/>
        <label>2</label>
        <note>catalytic</note>
    </ligand>
</feature>
<dbReference type="GO" id="GO:0070006">
    <property type="term" value="F:metalloaminopeptidase activity"/>
    <property type="evidence" value="ECO:0007669"/>
    <property type="project" value="UniProtKB-UniRule"/>
</dbReference>
<dbReference type="InterPro" id="IPR002467">
    <property type="entry name" value="Pept_M24A_MAP1"/>
</dbReference>
<feature type="binding site" evidence="6">
    <location>
        <position position="210"/>
    </location>
    <ligand>
        <name>a divalent metal cation</name>
        <dbReference type="ChEBI" id="CHEBI:60240"/>
        <label>2</label>
        <note>catalytic</note>
    </ligand>
</feature>
<gene>
    <name evidence="6 9" type="primary">map</name>
    <name evidence="9" type="ORF">CUN60_08885</name>
</gene>
<proteinExistence type="inferred from homology"/>
<evidence type="ECO:0000256" key="1">
    <source>
        <dbReference type="ARBA" id="ARBA00002521"/>
    </source>
</evidence>
<evidence type="ECO:0000313" key="9">
    <source>
        <dbReference type="EMBL" id="AUR52408.1"/>
    </source>
</evidence>
<keyword evidence="4 6" id="KW-0479">Metal-binding</keyword>
<dbReference type="EC" id="3.4.11.18" evidence="6 7"/>
<dbReference type="GO" id="GO:0005829">
    <property type="term" value="C:cytosol"/>
    <property type="evidence" value="ECO:0007669"/>
    <property type="project" value="TreeGrafter"/>
</dbReference>
<dbReference type="Proteomes" id="UP000236655">
    <property type="component" value="Chromosome"/>
</dbReference>
<evidence type="ECO:0000256" key="7">
    <source>
        <dbReference type="RuleBase" id="RU003653"/>
    </source>
</evidence>
<comment type="similarity">
    <text evidence="6">Belongs to the peptidase M24A family. Methionine aminopeptidase type 1 subfamily.</text>
</comment>
<feature type="binding site" evidence="6">
    <location>
        <position position="102"/>
    </location>
    <ligand>
        <name>a divalent metal cation</name>
        <dbReference type="ChEBI" id="CHEBI:60240"/>
        <label>1</label>
    </ligand>
</feature>
<feature type="binding site" evidence="6">
    <location>
        <position position="177"/>
    </location>
    <ligand>
        <name>a divalent metal cation</name>
        <dbReference type="ChEBI" id="CHEBI:60240"/>
        <label>2</label>
        <note>catalytic</note>
    </ligand>
</feature>
<feature type="binding site" evidence="6">
    <location>
        <position position="113"/>
    </location>
    <ligand>
        <name>a divalent metal cation</name>
        <dbReference type="ChEBI" id="CHEBI:60240"/>
        <label>1</label>
    </ligand>
</feature>
<dbReference type="SUPFAM" id="SSF55920">
    <property type="entry name" value="Creatinase/aminopeptidase"/>
    <property type="match status" value="1"/>
</dbReference>
<dbReference type="GO" id="GO:0004239">
    <property type="term" value="F:initiator methionyl aminopeptidase activity"/>
    <property type="evidence" value="ECO:0007669"/>
    <property type="project" value="UniProtKB-UniRule"/>
</dbReference>
<dbReference type="NCBIfam" id="TIGR00500">
    <property type="entry name" value="met_pdase_I"/>
    <property type="match status" value="1"/>
</dbReference>
<dbReference type="RefSeq" id="WP_102951701.1">
    <property type="nucleotide sequence ID" value="NZ_CP024847.1"/>
</dbReference>
<accession>A0A2I7N7H0</accession>
<dbReference type="GO" id="GO:0046872">
    <property type="term" value="F:metal ion binding"/>
    <property type="evidence" value="ECO:0007669"/>
    <property type="project" value="UniProtKB-UniRule"/>
</dbReference>
<evidence type="ECO:0000259" key="8">
    <source>
        <dbReference type="Pfam" id="PF00557"/>
    </source>
</evidence>
<reference evidence="10" key="1">
    <citation type="submission" date="2017-11" db="EMBL/GenBank/DDBJ databases">
        <authorList>
            <person name="Chan K.G."/>
            <person name="Lee L.S."/>
        </authorList>
    </citation>
    <scope>NUCLEOTIDE SEQUENCE [LARGE SCALE GENOMIC DNA]</scope>
    <source>
        <strain evidence="10">DSM 100970</strain>
    </source>
</reference>
<comment type="catalytic activity">
    <reaction evidence="6 7">
        <text>Release of N-terminal amino acids, preferentially methionine, from peptides and arylamides.</text>
        <dbReference type="EC" id="3.4.11.18"/>
    </reaction>
</comment>
<evidence type="ECO:0000256" key="5">
    <source>
        <dbReference type="ARBA" id="ARBA00022801"/>
    </source>
</evidence>
<dbReference type="InterPro" id="IPR001714">
    <property type="entry name" value="Pept_M24_MAP"/>
</dbReference>
<feature type="binding site" evidence="6">
    <location>
        <position position="241"/>
    </location>
    <ligand>
        <name>a divalent metal cation</name>
        <dbReference type="ChEBI" id="CHEBI:60240"/>
        <label>1</label>
    </ligand>
</feature>
<evidence type="ECO:0000256" key="3">
    <source>
        <dbReference type="ARBA" id="ARBA00022670"/>
    </source>
</evidence>
<feature type="binding site" evidence="6">
    <location>
        <position position="85"/>
    </location>
    <ligand>
        <name>substrate</name>
    </ligand>
</feature>
<dbReference type="InterPro" id="IPR036005">
    <property type="entry name" value="Creatinase/aminopeptidase-like"/>
</dbReference>
<dbReference type="OrthoDB" id="9802055at2"/>
<organism evidence="9 10">
    <name type="scientific">Aquella oligotrophica</name>
    <dbReference type="NCBI Taxonomy" id="2067065"/>
    <lineage>
        <taxon>Bacteria</taxon>
        <taxon>Pseudomonadati</taxon>
        <taxon>Pseudomonadota</taxon>
        <taxon>Betaproteobacteria</taxon>
        <taxon>Neisseriales</taxon>
        <taxon>Neisseriaceae</taxon>
        <taxon>Aquella</taxon>
    </lineage>
</organism>
<dbReference type="EMBL" id="CP024847">
    <property type="protein sequence ID" value="AUR52408.1"/>
    <property type="molecule type" value="Genomic_DNA"/>
</dbReference>
<dbReference type="InterPro" id="IPR000994">
    <property type="entry name" value="Pept_M24"/>
</dbReference>
<dbReference type="Pfam" id="PF00557">
    <property type="entry name" value="Peptidase_M24"/>
    <property type="match status" value="1"/>
</dbReference>
<dbReference type="PRINTS" id="PR00599">
    <property type="entry name" value="MAPEPTIDASE"/>
</dbReference>
<evidence type="ECO:0000256" key="2">
    <source>
        <dbReference type="ARBA" id="ARBA00022438"/>
    </source>
</evidence>